<evidence type="ECO:0000256" key="5">
    <source>
        <dbReference type="ARBA" id="ARBA00022670"/>
    </source>
</evidence>
<dbReference type="SUPFAM" id="SSF53474">
    <property type="entry name" value="alpha/beta-Hydrolases"/>
    <property type="match status" value="1"/>
</dbReference>
<evidence type="ECO:0000256" key="8">
    <source>
        <dbReference type="ARBA" id="ARBA00023157"/>
    </source>
</evidence>
<keyword evidence="12" id="KW-1185">Reference proteome</keyword>
<sequence>MKVAILLFLTLSSHLALVRCYEGPKLDPLREFIKAQSQNKSSNLVAEDASAEYTTSYVGVQDGLKELDKISKLPGQPSVKFDQYSGYVTVDPKAGRALFYYFTEAEDSSKKPLVLWLNGGPGCSSIGNGAFAELGPFRVYPDGKTLWYNEYSWNNVANVLFLESPAGVGFSYSNMSSDYTIGDKKTAVDSYTFLVNWFERFPEYKNRDFYITGESYAGHYVPQLADLILQNNKMTKRTFINLKGIAIGNAYIDYADNFRGMYDHFWMSALLSDQTHQQIVQNCNFSSPSSASEICKAYLEQASKEIGNIYVYNIYEPFCSSSPSFDTFSLTGFDPCSFDYVIKYLNTPEVQKALHANNGTWDSCSIEIGGKWQDSPNTVLPLIKKLMATGIRIWVYSGDTDGLAPVTATKYSMPKLGSPVKTSWYPWYSRGQVGGYVVGYANVTFVSVRGAGHFVPSYQPARALDLISSFLKGKLPPGLE</sequence>
<evidence type="ECO:0000256" key="2">
    <source>
        <dbReference type="ARBA" id="ARBA00009431"/>
    </source>
</evidence>
<comment type="caution">
    <text evidence="11">The sequence shown here is derived from an EMBL/GenBank/DDBJ whole genome shotgun (WGS) entry which is preliminary data.</text>
</comment>
<dbReference type="EC" id="3.4.16.-" evidence="10"/>
<proteinExistence type="inferred from homology"/>
<evidence type="ECO:0000256" key="3">
    <source>
        <dbReference type="ARBA" id="ARBA00022525"/>
    </source>
</evidence>
<dbReference type="GO" id="GO:0004185">
    <property type="term" value="F:serine-type carboxypeptidase activity"/>
    <property type="evidence" value="ECO:0007669"/>
    <property type="project" value="UniProtKB-UniRule"/>
</dbReference>
<dbReference type="InterPro" id="IPR033124">
    <property type="entry name" value="Ser_caboxypep_his_AS"/>
</dbReference>
<comment type="similarity">
    <text evidence="2 10">Belongs to the peptidase S10 family.</text>
</comment>
<protein>
    <recommendedName>
        <fullName evidence="10">Carboxypeptidase</fullName>
        <ecNumber evidence="10">3.4.16.-</ecNumber>
    </recommendedName>
</protein>
<evidence type="ECO:0000256" key="7">
    <source>
        <dbReference type="ARBA" id="ARBA00022801"/>
    </source>
</evidence>
<evidence type="ECO:0000256" key="9">
    <source>
        <dbReference type="ARBA" id="ARBA00023180"/>
    </source>
</evidence>
<dbReference type="STRING" id="429701.A0A2G9HSF4"/>
<accession>A0A2G9HSF4</accession>
<keyword evidence="8" id="KW-1015">Disulfide bond</keyword>
<keyword evidence="9" id="KW-0325">Glycoprotein</keyword>
<feature type="signal peptide" evidence="10">
    <location>
        <begin position="1"/>
        <end position="20"/>
    </location>
</feature>
<dbReference type="OrthoDB" id="443318at2759"/>
<dbReference type="FunFam" id="3.40.50.1820:FF:000030">
    <property type="entry name" value="Carboxypeptidase"/>
    <property type="match status" value="1"/>
</dbReference>
<dbReference type="PROSITE" id="PS00560">
    <property type="entry name" value="CARBOXYPEPT_SER_HIS"/>
    <property type="match status" value="1"/>
</dbReference>
<organism evidence="11 12">
    <name type="scientific">Handroanthus impetiginosus</name>
    <dbReference type="NCBI Taxonomy" id="429701"/>
    <lineage>
        <taxon>Eukaryota</taxon>
        <taxon>Viridiplantae</taxon>
        <taxon>Streptophyta</taxon>
        <taxon>Embryophyta</taxon>
        <taxon>Tracheophyta</taxon>
        <taxon>Spermatophyta</taxon>
        <taxon>Magnoliopsida</taxon>
        <taxon>eudicotyledons</taxon>
        <taxon>Gunneridae</taxon>
        <taxon>Pentapetalae</taxon>
        <taxon>asterids</taxon>
        <taxon>lamiids</taxon>
        <taxon>Lamiales</taxon>
        <taxon>Bignoniaceae</taxon>
        <taxon>Crescentiina</taxon>
        <taxon>Tabebuia alliance</taxon>
        <taxon>Handroanthus</taxon>
    </lineage>
</organism>
<name>A0A2G9HSF4_9LAMI</name>
<evidence type="ECO:0000313" key="11">
    <source>
        <dbReference type="EMBL" id="PIN20452.1"/>
    </source>
</evidence>
<dbReference type="GO" id="GO:0005576">
    <property type="term" value="C:extracellular region"/>
    <property type="evidence" value="ECO:0007669"/>
    <property type="project" value="UniProtKB-SubCell"/>
</dbReference>
<dbReference type="AlphaFoldDB" id="A0A2G9HSF4"/>
<evidence type="ECO:0000256" key="4">
    <source>
        <dbReference type="ARBA" id="ARBA00022645"/>
    </source>
</evidence>
<dbReference type="InterPro" id="IPR018202">
    <property type="entry name" value="Ser_caboxypep_ser_AS"/>
</dbReference>
<dbReference type="InterPro" id="IPR001563">
    <property type="entry name" value="Peptidase_S10"/>
</dbReference>
<keyword evidence="5 10" id="KW-0645">Protease</keyword>
<dbReference type="Gene3D" id="3.40.50.1820">
    <property type="entry name" value="alpha/beta hydrolase"/>
    <property type="match status" value="1"/>
</dbReference>
<dbReference type="Proteomes" id="UP000231279">
    <property type="component" value="Unassembled WGS sequence"/>
</dbReference>
<dbReference type="Gene3D" id="6.10.250.940">
    <property type="match status" value="1"/>
</dbReference>
<keyword evidence="7 10" id="KW-0378">Hydrolase</keyword>
<evidence type="ECO:0000256" key="6">
    <source>
        <dbReference type="ARBA" id="ARBA00022729"/>
    </source>
</evidence>
<keyword evidence="6 10" id="KW-0732">Signal</keyword>
<dbReference type="PRINTS" id="PR00724">
    <property type="entry name" value="CRBOXYPTASEC"/>
</dbReference>
<dbReference type="PANTHER" id="PTHR11802">
    <property type="entry name" value="SERINE PROTEASE FAMILY S10 SERINE CARBOXYPEPTIDASE"/>
    <property type="match status" value="1"/>
</dbReference>
<dbReference type="FunFam" id="3.40.50.11320:FF:000001">
    <property type="entry name" value="Carboxypeptidase"/>
    <property type="match status" value="1"/>
</dbReference>
<evidence type="ECO:0000256" key="1">
    <source>
        <dbReference type="ARBA" id="ARBA00004613"/>
    </source>
</evidence>
<dbReference type="GO" id="GO:0005773">
    <property type="term" value="C:vacuole"/>
    <property type="evidence" value="ECO:0007669"/>
    <property type="project" value="TreeGrafter"/>
</dbReference>
<keyword evidence="3" id="KW-0964">Secreted</keyword>
<gene>
    <name evidence="11" type="ORF">CDL12_06860</name>
</gene>
<evidence type="ECO:0000313" key="12">
    <source>
        <dbReference type="Proteomes" id="UP000231279"/>
    </source>
</evidence>
<comment type="subcellular location">
    <subcellularLocation>
        <location evidence="1">Secreted</location>
    </subcellularLocation>
</comment>
<dbReference type="PANTHER" id="PTHR11802:SF460">
    <property type="entry name" value="CARBOXYPEPTIDASE"/>
    <property type="match status" value="1"/>
</dbReference>
<dbReference type="Pfam" id="PF00450">
    <property type="entry name" value="Peptidase_S10"/>
    <property type="match status" value="1"/>
</dbReference>
<dbReference type="InterPro" id="IPR029058">
    <property type="entry name" value="AB_hydrolase_fold"/>
</dbReference>
<dbReference type="EMBL" id="NKXS01001129">
    <property type="protein sequence ID" value="PIN20452.1"/>
    <property type="molecule type" value="Genomic_DNA"/>
</dbReference>
<reference evidence="12" key="1">
    <citation type="journal article" date="2018" name="Gigascience">
        <title>Genome assembly of the Pink Ipe (Handroanthus impetiginosus, Bignoniaceae), a highly valued, ecologically keystone Neotropical timber forest tree.</title>
        <authorList>
            <person name="Silva-Junior O.B."/>
            <person name="Grattapaglia D."/>
            <person name="Novaes E."/>
            <person name="Collevatti R.G."/>
        </authorList>
    </citation>
    <scope>NUCLEOTIDE SEQUENCE [LARGE SCALE GENOMIC DNA]</scope>
    <source>
        <strain evidence="12">cv. UFG-1</strain>
    </source>
</reference>
<keyword evidence="4 10" id="KW-0121">Carboxypeptidase</keyword>
<feature type="chain" id="PRO_5013426574" description="Carboxypeptidase" evidence="10">
    <location>
        <begin position="21"/>
        <end position="480"/>
    </location>
</feature>
<dbReference type="PROSITE" id="PS00131">
    <property type="entry name" value="CARBOXYPEPT_SER_SER"/>
    <property type="match status" value="1"/>
</dbReference>
<dbReference type="Gene3D" id="3.40.50.11320">
    <property type="match status" value="1"/>
</dbReference>
<dbReference type="GO" id="GO:0006508">
    <property type="term" value="P:proteolysis"/>
    <property type="evidence" value="ECO:0007669"/>
    <property type="project" value="UniProtKB-KW"/>
</dbReference>
<evidence type="ECO:0000256" key="10">
    <source>
        <dbReference type="RuleBase" id="RU361156"/>
    </source>
</evidence>